<keyword evidence="2" id="KW-1185">Reference proteome</keyword>
<sequence length="122" mass="13486">MYGKRGFLRFGERRCWANPSTLLREKEGRICVCVILEQVAGIAAGECDARVAILTNNIIFINWAIPSDGKGGGREFIVVETNKGKAEIDNFAFFKTQNGQDTSTQLHATSSLLCKLIQYDLG</sequence>
<protein>
    <submittedName>
        <fullName evidence="1">(salmon louse) hypothetical protein</fullName>
    </submittedName>
</protein>
<gene>
    <name evidence="1" type="ORF">LSAA_10605</name>
</gene>
<evidence type="ECO:0000313" key="1">
    <source>
        <dbReference type="EMBL" id="CAF2960005.1"/>
    </source>
</evidence>
<dbReference type="Proteomes" id="UP000675881">
    <property type="component" value="Chromosome 5"/>
</dbReference>
<reference evidence="1" key="1">
    <citation type="submission" date="2021-02" db="EMBL/GenBank/DDBJ databases">
        <authorList>
            <person name="Bekaert M."/>
        </authorList>
    </citation>
    <scope>NUCLEOTIDE SEQUENCE</scope>
    <source>
        <strain evidence="1">IoA-00</strain>
    </source>
</reference>
<dbReference type="AlphaFoldDB" id="A0A7R8D0K5"/>
<name>A0A7R8D0K5_LEPSM</name>
<evidence type="ECO:0000313" key="2">
    <source>
        <dbReference type="Proteomes" id="UP000675881"/>
    </source>
</evidence>
<proteinExistence type="predicted"/>
<accession>A0A7R8D0K5</accession>
<organism evidence="1 2">
    <name type="scientific">Lepeophtheirus salmonis</name>
    <name type="common">Salmon louse</name>
    <name type="synonym">Caligus salmonis</name>
    <dbReference type="NCBI Taxonomy" id="72036"/>
    <lineage>
        <taxon>Eukaryota</taxon>
        <taxon>Metazoa</taxon>
        <taxon>Ecdysozoa</taxon>
        <taxon>Arthropoda</taxon>
        <taxon>Crustacea</taxon>
        <taxon>Multicrustacea</taxon>
        <taxon>Hexanauplia</taxon>
        <taxon>Copepoda</taxon>
        <taxon>Siphonostomatoida</taxon>
        <taxon>Caligidae</taxon>
        <taxon>Lepeophtheirus</taxon>
    </lineage>
</organism>
<dbReference type="EMBL" id="HG994584">
    <property type="protein sequence ID" value="CAF2960005.1"/>
    <property type="molecule type" value="Genomic_DNA"/>
</dbReference>